<dbReference type="RefSeq" id="WP_180284733.1">
    <property type="nucleotide sequence ID" value="NZ_JABFDB010000023.1"/>
</dbReference>
<dbReference type="PIRSF" id="PIRSF002741">
    <property type="entry name" value="MppA"/>
    <property type="match status" value="1"/>
</dbReference>
<dbReference type="Pfam" id="PF00496">
    <property type="entry name" value="SBP_bac_5"/>
    <property type="match status" value="1"/>
</dbReference>
<dbReference type="Gene3D" id="3.10.105.10">
    <property type="entry name" value="Dipeptide-binding Protein, Domain 3"/>
    <property type="match status" value="1"/>
</dbReference>
<keyword evidence="3 4" id="KW-0732">Signal</keyword>
<evidence type="ECO:0000256" key="4">
    <source>
        <dbReference type="SAM" id="SignalP"/>
    </source>
</evidence>
<keyword evidence="7" id="KW-1185">Reference proteome</keyword>
<dbReference type="CDD" id="cd08493">
    <property type="entry name" value="PBP2_DppA_like"/>
    <property type="match status" value="1"/>
</dbReference>
<feature type="signal peptide" evidence="4">
    <location>
        <begin position="1"/>
        <end position="29"/>
    </location>
</feature>
<comment type="caution">
    <text evidence="6">The sequence shown here is derived from an EMBL/GenBank/DDBJ whole genome shotgun (WGS) entry which is preliminary data.</text>
</comment>
<proteinExistence type="inferred from homology"/>
<dbReference type="Proteomes" id="UP000584642">
    <property type="component" value="Unassembled WGS sequence"/>
</dbReference>
<organism evidence="6 7">
    <name type="scientific">Azospirillum oleiclasticum</name>
    <dbReference type="NCBI Taxonomy" id="2735135"/>
    <lineage>
        <taxon>Bacteria</taxon>
        <taxon>Pseudomonadati</taxon>
        <taxon>Pseudomonadota</taxon>
        <taxon>Alphaproteobacteria</taxon>
        <taxon>Rhodospirillales</taxon>
        <taxon>Azospirillaceae</taxon>
        <taxon>Azospirillum</taxon>
    </lineage>
</organism>
<dbReference type="Gene3D" id="3.40.190.10">
    <property type="entry name" value="Periplasmic binding protein-like II"/>
    <property type="match status" value="1"/>
</dbReference>
<sequence>MPIRSFPARRLALALLVAAGGALSTPALAEKSLVFCSEGNPESFNPQVTTTGTSMNAALPLYNNLVEFVRGTTRTKAGLAESWTVSEDGLTYLFTLRPDVWFHANEHFTPTRPMNADDVVFSIERQWRADHPFHKVGRGTYDYFKDMSMAVLLKAVERVDDRTVRIVLTRPEAPFLANLAMPFASIQSAEYAKVLAERGRPELFDEAPVGTGPFRFVSFQKDVAIRYRAHDRYWGGRERLDALIFSINPNAAVRLNKLRAGECHLMVFPNPAELAKIEKDPDLVVQRREGLNIAYLAFNTSRPPFDDLRVRRALNLAVDKETLIEAVYQGAARPAKNPIPPIMWSYDESTPGYPFDPEGARRLLAEAGYPDGFTAELWFPPVARQYMPNGKRAAEIIRDSLERVGVRVTLRTDDWREYRRRLGQGEHDMAIYGWTGDNGDPDNFLFLLLGCDAARPGGGNIARWCDPGFEEQVTRAKRTPVTEERADRYREAQRIFAREAPWVPLAHSVVSVVLRREVRGYRIDPFLQVFSGVDIDTP</sequence>
<gene>
    <name evidence="6" type="ORF">HND93_24880</name>
</gene>
<reference evidence="6 7" key="1">
    <citation type="submission" date="2020-05" db="EMBL/GenBank/DDBJ databases">
        <title>Azospirillum oleiclasticum sp. nov, a nitrogen-fixing and heavy crude oil-emulsifying bacterium isolated from the crude oil of Yumen Oilfield.</title>
        <authorList>
            <person name="Wu D."/>
            <person name="Cai M."/>
            <person name="Zhang X."/>
        </authorList>
    </citation>
    <scope>NUCLEOTIDE SEQUENCE [LARGE SCALE GENOMIC DNA]</scope>
    <source>
        <strain evidence="6 7">ROY-1-1-2</strain>
    </source>
</reference>
<dbReference type="PANTHER" id="PTHR30290:SF38">
    <property type="entry name" value="D,D-DIPEPTIDE-BINDING PERIPLASMIC PROTEIN DDPA-RELATED"/>
    <property type="match status" value="1"/>
</dbReference>
<dbReference type="InterPro" id="IPR030678">
    <property type="entry name" value="Peptide/Ni-bd"/>
</dbReference>
<accession>A0ABX2TIQ5</accession>
<dbReference type="EMBL" id="JABFDB010000023">
    <property type="protein sequence ID" value="NYZ22954.1"/>
    <property type="molecule type" value="Genomic_DNA"/>
</dbReference>
<dbReference type="SUPFAM" id="SSF53850">
    <property type="entry name" value="Periplasmic binding protein-like II"/>
    <property type="match status" value="1"/>
</dbReference>
<evidence type="ECO:0000256" key="1">
    <source>
        <dbReference type="ARBA" id="ARBA00004418"/>
    </source>
</evidence>
<name>A0ABX2TIQ5_9PROT</name>
<comment type="similarity">
    <text evidence="2">Belongs to the bacterial solute-binding protein 5 family.</text>
</comment>
<dbReference type="PANTHER" id="PTHR30290">
    <property type="entry name" value="PERIPLASMIC BINDING COMPONENT OF ABC TRANSPORTER"/>
    <property type="match status" value="1"/>
</dbReference>
<dbReference type="InterPro" id="IPR039424">
    <property type="entry name" value="SBP_5"/>
</dbReference>
<evidence type="ECO:0000313" key="7">
    <source>
        <dbReference type="Proteomes" id="UP000584642"/>
    </source>
</evidence>
<dbReference type="Gene3D" id="3.90.76.10">
    <property type="entry name" value="Dipeptide-binding Protein, Domain 1"/>
    <property type="match status" value="1"/>
</dbReference>
<evidence type="ECO:0000313" key="6">
    <source>
        <dbReference type="EMBL" id="NYZ22954.1"/>
    </source>
</evidence>
<dbReference type="InterPro" id="IPR000914">
    <property type="entry name" value="SBP_5_dom"/>
</dbReference>
<feature type="chain" id="PRO_5046483069" evidence="4">
    <location>
        <begin position="30"/>
        <end position="538"/>
    </location>
</feature>
<feature type="domain" description="Solute-binding protein family 5" evidence="5">
    <location>
        <begin position="76"/>
        <end position="452"/>
    </location>
</feature>
<comment type="subcellular location">
    <subcellularLocation>
        <location evidence="1">Periplasm</location>
    </subcellularLocation>
</comment>
<protein>
    <submittedName>
        <fullName evidence="6">ABC transporter substrate-binding protein</fullName>
    </submittedName>
</protein>
<evidence type="ECO:0000256" key="2">
    <source>
        <dbReference type="ARBA" id="ARBA00005695"/>
    </source>
</evidence>
<evidence type="ECO:0000259" key="5">
    <source>
        <dbReference type="Pfam" id="PF00496"/>
    </source>
</evidence>
<evidence type="ECO:0000256" key="3">
    <source>
        <dbReference type="ARBA" id="ARBA00022729"/>
    </source>
</evidence>